<dbReference type="GeneID" id="8248003"/>
<dbReference type="Proteomes" id="UP000002009">
    <property type="component" value="Chromosome 12"/>
</dbReference>
<dbReference type="EMBL" id="CP001577">
    <property type="protein sequence ID" value="ACO70629.1"/>
    <property type="molecule type" value="Genomic_DNA"/>
</dbReference>
<dbReference type="InParanoid" id="C1FJN1"/>
<name>C1FJN1_MICCC</name>
<dbReference type="KEGG" id="mis:MICPUN_52483"/>
<evidence type="ECO:0000313" key="2">
    <source>
        <dbReference type="EMBL" id="ACO70629.1"/>
    </source>
</evidence>
<feature type="region of interest" description="Disordered" evidence="1">
    <location>
        <begin position="1"/>
        <end position="62"/>
    </location>
</feature>
<proteinExistence type="predicted"/>
<reference evidence="2 3" key="1">
    <citation type="journal article" date="2009" name="Science">
        <title>Green evolution and dynamic adaptations revealed by genomes of the marine picoeukaryotes Micromonas.</title>
        <authorList>
            <person name="Worden A.Z."/>
            <person name="Lee J.H."/>
            <person name="Mock T."/>
            <person name="Rouze P."/>
            <person name="Simmons M.P."/>
            <person name="Aerts A.L."/>
            <person name="Allen A.E."/>
            <person name="Cuvelier M.L."/>
            <person name="Derelle E."/>
            <person name="Everett M.V."/>
            <person name="Foulon E."/>
            <person name="Grimwood J."/>
            <person name="Gundlach H."/>
            <person name="Henrissat B."/>
            <person name="Napoli C."/>
            <person name="McDonald S.M."/>
            <person name="Parker M.S."/>
            <person name="Rombauts S."/>
            <person name="Salamov A."/>
            <person name="Von Dassow P."/>
            <person name="Badger J.H."/>
            <person name="Coutinho P.M."/>
            <person name="Demir E."/>
            <person name="Dubchak I."/>
            <person name="Gentemann C."/>
            <person name="Eikrem W."/>
            <person name="Gready J.E."/>
            <person name="John U."/>
            <person name="Lanier W."/>
            <person name="Lindquist E.A."/>
            <person name="Lucas S."/>
            <person name="Mayer K.F."/>
            <person name="Moreau H."/>
            <person name="Not F."/>
            <person name="Otillar R."/>
            <person name="Panaud O."/>
            <person name="Pangilinan J."/>
            <person name="Paulsen I."/>
            <person name="Piegu B."/>
            <person name="Poliakov A."/>
            <person name="Robbens S."/>
            <person name="Schmutz J."/>
            <person name="Toulza E."/>
            <person name="Wyss T."/>
            <person name="Zelensky A."/>
            <person name="Zhou K."/>
            <person name="Armbrust E.V."/>
            <person name="Bhattacharya D."/>
            <person name="Goodenough U.W."/>
            <person name="Van de Peer Y."/>
            <person name="Grigoriev I.V."/>
        </authorList>
    </citation>
    <scope>NUCLEOTIDE SEQUENCE [LARGE SCALE GENOMIC DNA]</scope>
    <source>
        <strain evidence="3">RCC299 / NOUM17</strain>
    </source>
</reference>
<organism evidence="2 3">
    <name type="scientific">Micromonas commoda (strain RCC299 / NOUM17 / CCMP2709)</name>
    <name type="common">Picoplanktonic green alga</name>
    <dbReference type="NCBI Taxonomy" id="296587"/>
    <lineage>
        <taxon>Eukaryota</taxon>
        <taxon>Viridiplantae</taxon>
        <taxon>Chlorophyta</taxon>
        <taxon>Mamiellophyceae</taxon>
        <taxon>Mamiellales</taxon>
        <taxon>Mamiellaceae</taxon>
        <taxon>Micromonas</taxon>
    </lineage>
</organism>
<feature type="compositionally biased region" description="Basic and acidic residues" evidence="1">
    <location>
        <begin position="1"/>
        <end position="15"/>
    </location>
</feature>
<accession>C1FJN1</accession>
<dbReference type="RefSeq" id="XP_002509371.1">
    <property type="nucleotide sequence ID" value="XM_002509325.1"/>
</dbReference>
<protein>
    <submittedName>
        <fullName evidence="2">Uncharacterized protein</fullName>
    </submittedName>
</protein>
<dbReference type="AlphaFoldDB" id="C1FJN1"/>
<keyword evidence="3" id="KW-1185">Reference proteome</keyword>
<evidence type="ECO:0000256" key="1">
    <source>
        <dbReference type="SAM" id="MobiDB-lite"/>
    </source>
</evidence>
<evidence type="ECO:0000313" key="3">
    <source>
        <dbReference type="Proteomes" id="UP000002009"/>
    </source>
</evidence>
<gene>
    <name evidence="2" type="ORF">MICPUN_52483</name>
</gene>
<sequence>MREHIFEGERGDRWAPHHHHPHHPTAGVPAEAYDAPVGRAASHTHPVPHHPKADKNKTLKFPAADGFRITSPRILPNGERIRWNSHHTPVVTRRWSEVHHVQHHVLYHFPKFDGFFY</sequence>